<keyword evidence="4" id="KW-1185">Reference proteome</keyword>
<organism evidence="3 4">
    <name type="scientific">Macrolepiota fuliginosa MF-IS2</name>
    <dbReference type="NCBI Taxonomy" id="1400762"/>
    <lineage>
        <taxon>Eukaryota</taxon>
        <taxon>Fungi</taxon>
        <taxon>Dikarya</taxon>
        <taxon>Basidiomycota</taxon>
        <taxon>Agaricomycotina</taxon>
        <taxon>Agaricomycetes</taxon>
        <taxon>Agaricomycetidae</taxon>
        <taxon>Agaricales</taxon>
        <taxon>Agaricineae</taxon>
        <taxon>Agaricaceae</taxon>
        <taxon>Macrolepiota</taxon>
    </lineage>
</organism>
<feature type="transmembrane region" description="Helical" evidence="2">
    <location>
        <begin position="216"/>
        <end position="234"/>
    </location>
</feature>
<evidence type="ECO:0000256" key="1">
    <source>
        <dbReference type="SAM" id="MobiDB-lite"/>
    </source>
</evidence>
<keyword evidence="2" id="KW-0472">Membrane</keyword>
<feature type="compositionally biased region" description="Acidic residues" evidence="1">
    <location>
        <begin position="648"/>
        <end position="659"/>
    </location>
</feature>
<feature type="region of interest" description="Disordered" evidence="1">
    <location>
        <begin position="430"/>
        <end position="469"/>
    </location>
</feature>
<sequence length="707" mass="80399">MAAESSSLYSKPRPLSSYNSSIHSSNNTPFRSDSITAAPVSLPRTYGPFITVDPYVASISQSVQNLGYFQYGTIDSSLEDVEVPDPSHSYSHPIYQHSILTVSVGKPDRPENPEYTLSTYITAFTFDTLPRLIYSFTLLRLPSLYFSRVARVFEDAELTMPEIKRMALDLASQHPEDVHRVLFTNLSHHAPVTSPFWNLKSNWESFIESLLREWKTLNIISVLLLSAILTVLQIDVAANDPLTRYSALLSLICALMSLLYGCVFIIRFGGMKKPHKAAEWAWEARRTRTLIWWNVWVMLAMPAVWLAWSVVAYIICIMAFVWRTGSTQDGTILPLEPHLAFWPRLVISLILALGLIYFVLIMATLRRYGSVMDKKWREKVKGWTDRLIYQQPFPEHMGAYPLSHHSHWNTSFQSVGQRKDSDDSYGKPFIPPGRDFYTRSPSPLLPSDNGQTDSGRVNVEPAPKPPGLPAPVQTFKAIELRFQGAESDSLPPDIEARHVSPEVWGHFIADTEKAWNESFLPGRHEMTPQANVLRVISMWNVSVFGRLCIEALLCQEYYPEWPESPAHAIYLVDRQPILGRTMHLEERFGPIPRGLVRIDILDFSNREHRWVTLFPERGTGVRFNTPRSPSRPPSTGQYSDTRFKVEGDNYDNNDDDNDEGERSWEVEQQSDGFDRKSGAEFLSSTSRRPATPPKRSARSPSLEGSED</sequence>
<feature type="compositionally biased region" description="Low complexity" evidence="1">
    <location>
        <begin position="16"/>
        <end position="27"/>
    </location>
</feature>
<feature type="transmembrane region" description="Helical" evidence="2">
    <location>
        <begin position="290"/>
        <end position="321"/>
    </location>
</feature>
<dbReference type="OrthoDB" id="3062801at2759"/>
<proteinExistence type="predicted"/>
<dbReference type="AlphaFoldDB" id="A0A9P5X2B3"/>
<evidence type="ECO:0000313" key="4">
    <source>
        <dbReference type="Proteomes" id="UP000807342"/>
    </source>
</evidence>
<reference evidence="3" key="1">
    <citation type="submission" date="2020-11" db="EMBL/GenBank/DDBJ databases">
        <authorList>
            <consortium name="DOE Joint Genome Institute"/>
            <person name="Ahrendt S."/>
            <person name="Riley R."/>
            <person name="Andreopoulos W."/>
            <person name="Labutti K."/>
            <person name="Pangilinan J."/>
            <person name="Ruiz-Duenas F.J."/>
            <person name="Barrasa J.M."/>
            <person name="Sanchez-Garcia M."/>
            <person name="Camarero S."/>
            <person name="Miyauchi S."/>
            <person name="Serrano A."/>
            <person name="Linde D."/>
            <person name="Babiker R."/>
            <person name="Drula E."/>
            <person name="Ayuso-Fernandez I."/>
            <person name="Pacheco R."/>
            <person name="Padilla G."/>
            <person name="Ferreira P."/>
            <person name="Barriuso J."/>
            <person name="Kellner H."/>
            <person name="Castanera R."/>
            <person name="Alfaro M."/>
            <person name="Ramirez L."/>
            <person name="Pisabarro A.G."/>
            <person name="Kuo A."/>
            <person name="Tritt A."/>
            <person name="Lipzen A."/>
            <person name="He G."/>
            <person name="Yan M."/>
            <person name="Ng V."/>
            <person name="Cullen D."/>
            <person name="Martin F."/>
            <person name="Rosso M.-N."/>
            <person name="Henrissat B."/>
            <person name="Hibbett D."/>
            <person name="Martinez A.T."/>
            <person name="Grigoriev I.V."/>
        </authorList>
    </citation>
    <scope>NUCLEOTIDE SEQUENCE</scope>
    <source>
        <strain evidence="3">MF-IS2</strain>
    </source>
</reference>
<name>A0A9P5X2B3_9AGAR</name>
<accession>A0A9P5X2B3</accession>
<feature type="transmembrane region" description="Helical" evidence="2">
    <location>
        <begin position="246"/>
        <end position="269"/>
    </location>
</feature>
<feature type="transmembrane region" description="Helical" evidence="2">
    <location>
        <begin position="341"/>
        <end position="365"/>
    </location>
</feature>
<feature type="region of interest" description="Disordered" evidence="1">
    <location>
        <begin position="1"/>
        <end position="29"/>
    </location>
</feature>
<keyword evidence="2" id="KW-1133">Transmembrane helix</keyword>
<comment type="caution">
    <text evidence="3">The sequence shown here is derived from an EMBL/GenBank/DDBJ whole genome shotgun (WGS) entry which is preliminary data.</text>
</comment>
<evidence type="ECO:0000313" key="3">
    <source>
        <dbReference type="EMBL" id="KAF9443203.1"/>
    </source>
</evidence>
<protein>
    <submittedName>
        <fullName evidence="3">Uncharacterized protein</fullName>
    </submittedName>
</protein>
<dbReference type="Proteomes" id="UP000807342">
    <property type="component" value="Unassembled WGS sequence"/>
</dbReference>
<keyword evidence="2" id="KW-0812">Transmembrane</keyword>
<dbReference type="EMBL" id="MU151506">
    <property type="protein sequence ID" value="KAF9443203.1"/>
    <property type="molecule type" value="Genomic_DNA"/>
</dbReference>
<feature type="region of interest" description="Disordered" evidence="1">
    <location>
        <begin position="621"/>
        <end position="707"/>
    </location>
</feature>
<evidence type="ECO:0000256" key="2">
    <source>
        <dbReference type="SAM" id="Phobius"/>
    </source>
</evidence>
<gene>
    <name evidence="3" type="ORF">P691DRAFT_764496</name>
</gene>